<evidence type="ECO:0000313" key="1">
    <source>
        <dbReference type="EMBL" id="PVD33428.1"/>
    </source>
</evidence>
<keyword evidence="2" id="KW-1185">Reference proteome</keyword>
<protein>
    <submittedName>
        <fullName evidence="1">Uncharacterized protein</fullName>
    </submittedName>
</protein>
<reference evidence="1 2" key="1">
    <citation type="submission" date="2018-04" db="EMBL/GenBank/DDBJ databases">
        <title>The genome of golden apple snail Pomacea canaliculata provides insight into stress tolerance and invasive adaptation.</title>
        <authorList>
            <person name="Liu C."/>
            <person name="Liu B."/>
            <person name="Ren Y."/>
            <person name="Zhang Y."/>
            <person name="Wang H."/>
            <person name="Li S."/>
            <person name="Jiang F."/>
            <person name="Yin L."/>
            <person name="Zhang G."/>
            <person name="Qian W."/>
            <person name="Fan W."/>
        </authorList>
    </citation>
    <scope>NUCLEOTIDE SEQUENCE [LARGE SCALE GENOMIC DNA]</scope>
    <source>
        <strain evidence="1">SZHN2017</strain>
        <tissue evidence="1">Muscle</tissue>
    </source>
</reference>
<dbReference type="Proteomes" id="UP000245119">
    <property type="component" value="Linkage Group LG3"/>
</dbReference>
<name>A0A2T7PJ28_POMCA</name>
<dbReference type="AlphaFoldDB" id="A0A2T7PJ28"/>
<proteinExistence type="predicted"/>
<gene>
    <name evidence="1" type="ORF">C0Q70_04684</name>
</gene>
<sequence length="179" mass="20015">MVEAAGFAGGTARNLSEWDRRPSPLRPPCHEDLTRLLRSERFLWPGAAERCKQAAYGYQTSALSASSLCHQIRESGSLGIDHPAKLALAAILGHEQCRRTHHSTANQEVRRTFYEWQLPNPGAVTARTLGIPIDSWRDVKQIMAKVMFQDDVQRILLSWGQVHRAYLAASRKANEKAVG</sequence>
<evidence type="ECO:0000313" key="2">
    <source>
        <dbReference type="Proteomes" id="UP000245119"/>
    </source>
</evidence>
<accession>A0A2T7PJ28</accession>
<organism evidence="1 2">
    <name type="scientific">Pomacea canaliculata</name>
    <name type="common">Golden apple snail</name>
    <dbReference type="NCBI Taxonomy" id="400727"/>
    <lineage>
        <taxon>Eukaryota</taxon>
        <taxon>Metazoa</taxon>
        <taxon>Spiralia</taxon>
        <taxon>Lophotrochozoa</taxon>
        <taxon>Mollusca</taxon>
        <taxon>Gastropoda</taxon>
        <taxon>Caenogastropoda</taxon>
        <taxon>Architaenioglossa</taxon>
        <taxon>Ampullarioidea</taxon>
        <taxon>Ampullariidae</taxon>
        <taxon>Pomacea</taxon>
    </lineage>
</organism>
<comment type="caution">
    <text evidence="1">The sequence shown here is derived from an EMBL/GenBank/DDBJ whole genome shotgun (WGS) entry which is preliminary data.</text>
</comment>
<dbReference type="EMBL" id="PZQS01000003">
    <property type="protein sequence ID" value="PVD33428.1"/>
    <property type="molecule type" value="Genomic_DNA"/>
</dbReference>